<comment type="caution">
    <text evidence="2">The sequence shown here is derived from an EMBL/GenBank/DDBJ whole genome shotgun (WGS) entry which is preliminary data.</text>
</comment>
<keyword evidence="2" id="KW-0808">Transferase</keyword>
<sequence>MPLYAKFSRLFALDLNKDCTVADKLNNSVELSFRRTVRGGIEQHQMSDLVSMLESIVPLVATTGGCVACQMMVISRVVKAQKV</sequence>
<keyword evidence="2" id="KW-0548">Nucleotidyltransferase</keyword>
<dbReference type="AlphaFoldDB" id="A0A699JXL0"/>
<dbReference type="GO" id="GO:0003964">
    <property type="term" value="F:RNA-directed DNA polymerase activity"/>
    <property type="evidence" value="ECO:0007669"/>
    <property type="project" value="UniProtKB-KW"/>
</dbReference>
<protein>
    <submittedName>
        <fullName evidence="2">RNA-directed DNA polymerase, eukaryota, reverse transcriptase zinc-binding domain protein</fullName>
    </submittedName>
</protein>
<reference evidence="2" key="1">
    <citation type="journal article" date="2019" name="Sci. Rep.">
        <title>Draft genome of Tanacetum cinerariifolium, the natural source of mosquito coil.</title>
        <authorList>
            <person name="Yamashiro T."/>
            <person name="Shiraishi A."/>
            <person name="Satake H."/>
            <person name="Nakayama K."/>
        </authorList>
    </citation>
    <scope>NUCLEOTIDE SEQUENCE</scope>
</reference>
<keyword evidence="2" id="KW-0695">RNA-directed DNA polymerase</keyword>
<evidence type="ECO:0000256" key="1">
    <source>
        <dbReference type="SAM" id="Phobius"/>
    </source>
</evidence>
<accession>A0A699JXL0</accession>
<gene>
    <name evidence="2" type="ORF">Tci_632115</name>
</gene>
<keyword evidence="1" id="KW-0812">Transmembrane</keyword>
<keyword evidence="1" id="KW-0472">Membrane</keyword>
<keyword evidence="1" id="KW-1133">Transmembrane helix</keyword>
<feature type="transmembrane region" description="Helical" evidence="1">
    <location>
        <begin position="56"/>
        <end position="78"/>
    </location>
</feature>
<evidence type="ECO:0000313" key="2">
    <source>
        <dbReference type="EMBL" id="GFA60143.1"/>
    </source>
</evidence>
<dbReference type="EMBL" id="BKCJ010453074">
    <property type="protein sequence ID" value="GFA60143.1"/>
    <property type="molecule type" value="Genomic_DNA"/>
</dbReference>
<organism evidence="2">
    <name type="scientific">Tanacetum cinerariifolium</name>
    <name type="common">Dalmatian daisy</name>
    <name type="synonym">Chrysanthemum cinerariifolium</name>
    <dbReference type="NCBI Taxonomy" id="118510"/>
    <lineage>
        <taxon>Eukaryota</taxon>
        <taxon>Viridiplantae</taxon>
        <taxon>Streptophyta</taxon>
        <taxon>Embryophyta</taxon>
        <taxon>Tracheophyta</taxon>
        <taxon>Spermatophyta</taxon>
        <taxon>Magnoliopsida</taxon>
        <taxon>eudicotyledons</taxon>
        <taxon>Gunneridae</taxon>
        <taxon>Pentapetalae</taxon>
        <taxon>asterids</taxon>
        <taxon>campanulids</taxon>
        <taxon>Asterales</taxon>
        <taxon>Asteraceae</taxon>
        <taxon>Asteroideae</taxon>
        <taxon>Anthemideae</taxon>
        <taxon>Anthemidinae</taxon>
        <taxon>Tanacetum</taxon>
    </lineage>
</organism>
<name>A0A699JXL0_TANCI</name>
<proteinExistence type="predicted"/>